<dbReference type="CDD" id="cd02213">
    <property type="entry name" value="cupin_PMI_typeII_C"/>
    <property type="match status" value="1"/>
</dbReference>
<organism evidence="12">
    <name type="scientific">Thermodesulfatator atlanticus</name>
    <dbReference type="NCBI Taxonomy" id="501497"/>
    <lineage>
        <taxon>Bacteria</taxon>
        <taxon>Pseudomonadati</taxon>
        <taxon>Thermodesulfobacteriota</taxon>
        <taxon>Thermodesulfobacteria</taxon>
        <taxon>Thermodesulfobacteriales</taxon>
        <taxon>Thermodesulfatatoraceae</taxon>
        <taxon>Thermodesulfatator</taxon>
    </lineage>
</organism>
<dbReference type="SUPFAM" id="SSF51182">
    <property type="entry name" value="RmlC-like cupins"/>
    <property type="match status" value="1"/>
</dbReference>
<dbReference type="GO" id="GO:0000271">
    <property type="term" value="P:polysaccharide biosynthetic process"/>
    <property type="evidence" value="ECO:0007669"/>
    <property type="project" value="InterPro"/>
</dbReference>
<feature type="domain" description="Nucleotidyl transferase" evidence="9">
    <location>
        <begin position="2"/>
        <end position="275"/>
    </location>
</feature>
<dbReference type="GO" id="GO:0004475">
    <property type="term" value="F:mannose-1-phosphate guanylyltransferase (GTP) activity"/>
    <property type="evidence" value="ECO:0007669"/>
    <property type="project" value="UniProtKB-EC"/>
</dbReference>
<dbReference type="InterPro" id="IPR049577">
    <property type="entry name" value="GMPP_N"/>
</dbReference>
<dbReference type="Pfam" id="PF01050">
    <property type="entry name" value="MannoseP_isomer"/>
    <property type="match status" value="1"/>
</dbReference>
<evidence type="ECO:0000256" key="1">
    <source>
        <dbReference type="ARBA" id="ARBA00006115"/>
    </source>
</evidence>
<evidence type="ECO:0000259" key="11">
    <source>
        <dbReference type="Pfam" id="PF22640"/>
    </source>
</evidence>
<dbReference type="EC" id="2.7.7.13" evidence="2"/>
<dbReference type="NCBIfam" id="TIGR01479">
    <property type="entry name" value="GMP_PMI"/>
    <property type="match status" value="1"/>
</dbReference>
<keyword evidence="6" id="KW-0342">GTP-binding</keyword>
<protein>
    <recommendedName>
        <fullName evidence="2">mannose-1-phosphate guanylyltransferase</fullName>
        <ecNumber evidence="2">2.7.7.13</ecNumber>
    </recommendedName>
</protein>
<dbReference type="InterPro" id="IPR006375">
    <property type="entry name" value="Man1P_GuaTrfase/Man6P_Isoase"/>
</dbReference>
<dbReference type="InterPro" id="IPR005835">
    <property type="entry name" value="NTP_transferase_dom"/>
</dbReference>
<comment type="similarity">
    <text evidence="1 8">Belongs to the mannose-6-phosphate isomerase type 2 family.</text>
</comment>
<dbReference type="FunFam" id="3.90.550.10:FF:000046">
    <property type="entry name" value="Mannose-1-phosphate guanylyltransferase (GDP)"/>
    <property type="match status" value="1"/>
</dbReference>
<proteinExistence type="inferred from homology"/>
<dbReference type="InterPro" id="IPR001538">
    <property type="entry name" value="Man6P_isomerase-2_C"/>
</dbReference>
<dbReference type="GO" id="GO:0009298">
    <property type="term" value="P:GDP-mannose biosynthetic process"/>
    <property type="evidence" value="ECO:0007669"/>
    <property type="project" value="TreeGrafter"/>
</dbReference>
<comment type="caution">
    <text evidence="12">The sequence shown here is derived from an EMBL/GenBank/DDBJ whole genome shotgun (WGS) entry which is preliminary data.</text>
</comment>
<evidence type="ECO:0000256" key="4">
    <source>
        <dbReference type="ARBA" id="ARBA00022695"/>
    </source>
</evidence>
<feature type="domain" description="Mannose-6-phosphate isomerase type II C-terminal" evidence="10">
    <location>
        <begin position="342"/>
        <end position="454"/>
    </location>
</feature>
<feature type="domain" description="MannoseP isomerase/GMP-like beta-helix" evidence="11">
    <location>
        <begin position="282"/>
        <end position="336"/>
    </location>
</feature>
<dbReference type="GO" id="GO:0005525">
    <property type="term" value="F:GTP binding"/>
    <property type="evidence" value="ECO:0007669"/>
    <property type="project" value="UniProtKB-KW"/>
</dbReference>
<dbReference type="GO" id="GO:0016853">
    <property type="term" value="F:isomerase activity"/>
    <property type="evidence" value="ECO:0007669"/>
    <property type="project" value="UniProtKB-KW"/>
</dbReference>
<dbReference type="AlphaFoldDB" id="A0A7V5NZN9"/>
<reference evidence="12" key="1">
    <citation type="journal article" date="2020" name="mSystems">
        <title>Genome- and Community-Level Interaction Insights into Carbon Utilization and Element Cycling Functions of Hydrothermarchaeota in Hydrothermal Sediment.</title>
        <authorList>
            <person name="Zhou Z."/>
            <person name="Liu Y."/>
            <person name="Xu W."/>
            <person name="Pan J."/>
            <person name="Luo Z.H."/>
            <person name="Li M."/>
        </authorList>
    </citation>
    <scope>NUCLEOTIDE SEQUENCE [LARGE SCALE GENOMIC DNA]</scope>
    <source>
        <strain evidence="12">HyVt-533</strain>
    </source>
</reference>
<evidence type="ECO:0000256" key="7">
    <source>
        <dbReference type="ARBA" id="ARBA00047343"/>
    </source>
</evidence>
<dbReference type="PANTHER" id="PTHR46390:SF1">
    <property type="entry name" value="MANNOSE-1-PHOSPHATE GUANYLYLTRANSFERASE"/>
    <property type="match status" value="1"/>
</dbReference>
<dbReference type="SUPFAM" id="SSF53448">
    <property type="entry name" value="Nucleotide-diphospho-sugar transferases"/>
    <property type="match status" value="1"/>
</dbReference>
<evidence type="ECO:0000256" key="3">
    <source>
        <dbReference type="ARBA" id="ARBA00022679"/>
    </source>
</evidence>
<keyword evidence="12" id="KW-0413">Isomerase</keyword>
<dbReference type="EMBL" id="DROK01000145">
    <property type="protein sequence ID" value="HHI97173.1"/>
    <property type="molecule type" value="Genomic_DNA"/>
</dbReference>
<gene>
    <name evidence="12" type="ORF">ENJ96_04910</name>
</gene>
<evidence type="ECO:0000259" key="9">
    <source>
        <dbReference type="Pfam" id="PF00483"/>
    </source>
</evidence>
<dbReference type="InterPro" id="IPR011051">
    <property type="entry name" value="RmlC_Cupin_sf"/>
</dbReference>
<evidence type="ECO:0000256" key="6">
    <source>
        <dbReference type="ARBA" id="ARBA00023134"/>
    </source>
</evidence>
<dbReference type="Pfam" id="PF22640">
    <property type="entry name" value="ManC_GMP_beta-helix"/>
    <property type="match status" value="1"/>
</dbReference>
<keyword evidence="3 12" id="KW-0808">Transferase</keyword>
<dbReference type="CDD" id="cd02509">
    <property type="entry name" value="GDP-M1P_Guanylyltransferase"/>
    <property type="match status" value="1"/>
</dbReference>
<dbReference type="FunFam" id="2.60.120.10:FF:000032">
    <property type="entry name" value="Mannose-1-phosphate guanylyltransferase/mannose-6-phosphate isomerase"/>
    <property type="match status" value="1"/>
</dbReference>
<keyword evidence="4 12" id="KW-0548">Nucleotidyltransferase</keyword>
<name>A0A7V5NZN9_9BACT</name>
<evidence type="ECO:0000256" key="5">
    <source>
        <dbReference type="ARBA" id="ARBA00022741"/>
    </source>
</evidence>
<accession>A0A7V5NZN9</accession>
<dbReference type="Gene3D" id="3.90.550.10">
    <property type="entry name" value="Spore Coat Polysaccharide Biosynthesis Protein SpsA, Chain A"/>
    <property type="match status" value="1"/>
</dbReference>
<dbReference type="InterPro" id="IPR054566">
    <property type="entry name" value="ManC/GMP-like_b-helix"/>
</dbReference>
<dbReference type="InterPro" id="IPR014710">
    <property type="entry name" value="RmlC-like_jellyroll"/>
</dbReference>
<evidence type="ECO:0000313" key="12">
    <source>
        <dbReference type="EMBL" id="HHI97173.1"/>
    </source>
</evidence>
<dbReference type="PANTHER" id="PTHR46390">
    <property type="entry name" value="MANNOSE-1-PHOSPHATE GUANYLYLTRANSFERASE"/>
    <property type="match status" value="1"/>
</dbReference>
<evidence type="ECO:0000259" key="10">
    <source>
        <dbReference type="Pfam" id="PF01050"/>
    </source>
</evidence>
<dbReference type="Gene3D" id="2.60.120.10">
    <property type="entry name" value="Jelly Rolls"/>
    <property type="match status" value="1"/>
</dbReference>
<keyword evidence="5" id="KW-0547">Nucleotide-binding</keyword>
<evidence type="ECO:0000256" key="2">
    <source>
        <dbReference type="ARBA" id="ARBA00012387"/>
    </source>
</evidence>
<dbReference type="InterPro" id="IPR029044">
    <property type="entry name" value="Nucleotide-diphossugar_trans"/>
</dbReference>
<sequence>MKAIILAGGSGTRLWPLSREEYPKQFLRLNGEDSLLKQTVSRLLRFLAPEDLIIITRKDYKFHVKSHLTGLEGYHLLCEPEGRNTAPAIAFSLAYAREKLGASPEETFLVCPSDHVIRPEEEFVQAVQQAAPTARAGYLVTFGIEPKRPETGYGYIKRGESLGENAFKVACFTEKPDRQTAESYLKEGGYFWNAGIFLFSLKTFENELARYAPAIFSLYSEGFPAIEARFSEFPDISIDYALMEKSARVAVIPLKVYWNDIGSWDALFDILAKDEAGNAQTGKVIALDTRNCLIWGGERLIATIGLEDHLVVETPDALLIVKRGHTQQVSQLVKKLKASGYREATEHVTTYRPWGRYTVLEEGPRYKIKRIVVNPGERLSLQMHYHRSEHWVVVRGTAKVQIGDEEMFLHENESVFVPKSTKHRLENPGKIPLEIIEVQNGEYLGEDDIVRFEDVYGREKD</sequence>
<dbReference type="InterPro" id="IPR051161">
    <property type="entry name" value="Mannose-6P_isomerase_type2"/>
</dbReference>
<dbReference type="Proteomes" id="UP000886101">
    <property type="component" value="Unassembled WGS sequence"/>
</dbReference>
<comment type="catalytic activity">
    <reaction evidence="7">
        <text>alpha-D-mannose 1-phosphate + GTP + H(+) = GDP-alpha-D-mannose + diphosphate</text>
        <dbReference type="Rhea" id="RHEA:15229"/>
        <dbReference type="ChEBI" id="CHEBI:15378"/>
        <dbReference type="ChEBI" id="CHEBI:33019"/>
        <dbReference type="ChEBI" id="CHEBI:37565"/>
        <dbReference type="ChEBI" id="CHEBI:57527"/>
        <dbReference type="ChEBI" id="CHEBI:58409"/>
        <dbReference type="EC" id="2.7.7.13"/>
    </reaction>
</comment>
<dbReference type="Pfam" id="PF00483">
    <property type="entry name" value="NTP_transferase"/>
    <property type="match status" value="1"/>
</dbReference>
<evidence type="ECO:0000256" key="8">
    <source>
        <dbReference type="RuleBase" id="RU004190"/>
    </source>
</evidence>